<sequence length="157" mass="17288">MEDVRMLAPDSDFSRFVARSVDPDVRRSALRTLFSDPHFQQMDGLDIYIDDYTRPSPLPPEMVAALWHARSTLNPQPLYPVREERTTETVTPAEADGDTAALAADRRPQECEPDATAEPDAGDAAEDSSAEGTPLPFNEHVNFSHGSDADCNTPKSE</sequence>
<protein>
    <submittedName>
        <fullName evidence="2">Uncharacterized protein</fullName>
    </submittedName>
</protein>
<gene>
    <name evidence="2" type="ORF">NCCP691_02660</name>
</gene>
<keyword evidence="3" id="KW-1185">Reference proteome</keyword>
<dbReference type="EMBL" id="BPMK01000001">
    <property type="protein sequence ID" value="GIZ50252.1"/>
    <property type="molecule type" value="Genomic_DNA"/>
</dbReference>
<feature type="region of interest" description="Disordered" evidence="1">
    <location>
        <begin position="78"/>
        <end position="157"/>
    </location>
</feature>
<dbReference type="Proteomes" id="UP000887222">
    <property type="component" value="Unassembled WGS sequence"/>
</dbReference>
<dbReference type="Pfam" id="PF11748">
    <property type="entry name" value="DUF3306"/>
    <property type="match status" value="1"/>
</dbReference>
<organism evidence="2 3">
    <name type="scientific">Noviherbaspirillum aridicola</name>
    <dbReference type="NCBI Taxonomy" id="2849687"/>
    <lineage>
        <taxon>Bacteria</taxon>
        <taxon>Pseudomonadati</taxon>
        <taxon>Pseudomonadota</taxon>
        <taxon>Betaproteobacteria</taxon>
        <taxon>Burkholderiales</taxon>
        <taxon>Oxalobacteraceae</taxon>
        <taxon>Noviherbaspirillum</taxon>
    </lineage>
</organism>
<name>A0ABQ4PZM9_9BURK</name>
<comment type="caution">
    <text evidence="2">The sequence shown here is derived from an EMBL/GenBank/DDBJ whole genome shotgun (WGS) entry which is preliminary data.</text>
</comment>
<evidence type="ECO:0000313" key="3">
    <source>
        <dbReference type="Proteomes" id="UP000887222"/>
    </source>
</evidence>
<feature type="compositionally biased region" description="Acidic residues" evidence="1">
    <location>
        <begin position="111"/>
        <end position="129"/>
    </location>
</feature>
<proteinExistence type="predicted"/>
<dbReference type="InterPro" id="IPR021735">
    <property type="entry name" value="DUF3306"/>
</dbReference>
<evidence type="ECO:0000313" key="2">
    <source>
        <dbReference type="EMBL" id="GIZ50252.1"/>
    </source>
</evidence>
<accession>A0ABQ4PZM9</accession>
<evidence type="ECO:0000256" key="1">
    <source>
        <dbReference type="SAM" id="MobiDB-lite"/>
    </source>
</evidence>
<feature type="compositionally biased region" description="Low complexity" evidence="1">
    <location>
        <begin position="88"/>
        <end position="103"/>
    </location>
</feature>
<reference evidence="2 3" key="1">
    <citation type="journal article" date="2022" name="Int. J. Syst. Evol. Microbiol.">
        <title>Noviherbaspirillum aridicola sp. nov., isolated from an arid soil in Pakistan.</title>
        <authorList>
            <person name="Khan I.U."/>
            <person name="Saqib M."/>
            <person name="Amin A."/>
            <person name="Hussain F."/>
            <person name="Li L."/>
            <person name="Liu Y.H."/>
            <person name="Fang B.Z."/>
            <person name="Ahmed I."/>
            <person name="Li W.J."/>
        </authorList>
    </citation>
    <scope>NUCLEOTIDE SEQUENCE [LARGE SCALE GENOMIC DNA]</scope>
    <source>
        <strain evidence="2 3">NCCP-691</strain>
    </source>
</reference>